<organism evidence="3 4">
    <name type="scientific">Brachionus calyciflorus</name>
    <dbReference type="NCBI Taxonomy" id="104777"/>
    <lineage>
        <taxon>Eukaryota</taxon>
        <taxon>Metazoa</taxon>
        <taxon>Spiralia</taxon>
        <taxon>Gnathifera</taxon>
        <taxon>Rotifera</taxon>
        <taxon>Eurotatoria</taxon>
        <taxon>Monogononta</taxon>
        <taxon>Pseudotrocha</taxon>
        <taxon>Ploima</taxon>
        <taxon>Brachionidae</taxon>
        <taxon>Brachionus</taxon>
    </lineage>
</organism>
<proteinExistence type="predicted"/>
<keyword evidence="2" id="KW-0732">Signal</keyword>
<reference evidence="3" key="1">
    <citation type="submission" date="2021-02" db="EMBL/GenBank/DDBJ databases">
        <authorList>
            <person name="Nowell W R."/>
        </authorList>
    </citation>
    <scope>NUCLEOTIDE SEQUENCE</scope>
    <source>
        <strain evidence="3">Ploen Becks lab</strain>
    </source>
</reference>
<dbReference type="AlphaFoldDB" id="A0A813NS70"/>
<protein>
    <submittedName>
        <fullName evidence="3">Uncharacterized protein</fullName>
    </submittedName>
</protein>
<name>A0A813NS70_9BILA</name>
<dbReference type="EMBL" id="CAJNOC010000316">
    <property type="protein sequence ID" value="CAF0743809.1"/>
    <property type="molecule type" value="Genomic_DNA"/>
</dbReference>
<feature type="signal peptide" evidence="2">
    <location>
        <begin position="1"/>
        <end position="15"/>
    </location>
</feature>
<keyword evidence="1" id="KW-1133">Transmembrane helix</keyword>
<gene>
    <name evidence="3" type="ORF">OXX778_LOCUS3536</name>
</gene>
<feature type="transmembrane region" description="Helical" evidence="1">
    <location>
        <begin position="427"/>
        <end position="455"/>
    </location>
</feature>
<evidence type="ECO:0000256" key="1">
    <source>
        <dbReference type="SAM" id="Phobius"/>
    </source>
</evidence>
<keyword evidence="1" id="KW-0812">Transmembrane</keyword>
<accession>A0A813NS70</accession>
<sequence length="470" mass="55938">MILIILYFLFTKSWSISVFDYCKISNDVYYLTISNILVIDDVQKISHVTKDSICLNNATNGLIFNFRNKKNKLWDLSMNLDHLNEINWHIKKSKIIQVIFKNTIGFALENNSLSIKQKNYILSASFVEPNLAFYQNELYIKTCNDITNLASLLNTVNFYLLELSRVVLKRPICPLIFLNSSIRLLFIWPVYDTFYLRNKLVFLDLDMEINCHIRELYVNKPIKLKINENFLNKKVFKYIEKITLLGYIDEIKEDLLSGFKNLKSLIFDAENFRFLAHRTSLRWLNAFNTEVNIDPNDFGQIRQNFEQLISIIFSFTNFTFINNTFPEVDFCLYLNFPFERMIFILFNNFPLTRDDNPQITCTAIWLIHKPAFYSIQYDLRKIFQNTTLYNSYLNCEFEKKMALCWQNKNWQNLSGFSRSHIEYICFFLIQVFSFGLIPIVSCISMTLNWIIFYVISKLVRKNNFKIKKLF</sequence>
<keyword evidence="1" id="KW-0472">Membrane</keyword>
<feature type="chain" id="PRO_5032481775" evidence="2">
    <location>
        <begin position="16"/>
        <end position="470"/>
    </location>
</feature>
<evidence type="ECO:0000313" key="4">
    <source>
        <dbReference type="Proteomes" id="UP000663879"/>
    </source>
</evidence>
<dbReference type="Proteomes" id="UP000663879">
    <property type="component" value="Unassembled WGS sequence"/>
</dbReference>
<keyword evidence="4" id="KW-1185">Reference proteome</keyword>
<evidence type="ECO:0000256" key="2">
    <source>
        <dbReference type="SAM" id="SignalP"/>
    </source>
</evidence>
<evidence type="ECO:0000313" key="3">
    <source>
        <dbReference type="EMBL" id="CAF0743809.1"/>
    </source>
</evidence>
<comment type="caution">
    <text evidence="3">The sequence shown here is derived from an EMBL/GenBank/DDBJ whole genome shotgun (WGS) entry which is preliminary data.</text>
</comment>